<keyword evidence="3 10" id="KW-0813">Transport</keyword>
<evidence type="ECO:0000256" key="5">
    <source>
        <dbReference type="ARBA" id="ARBA00022692"/>
    </source>
</evidence>
<dbReference type="Proteomes" id="UP000017700">
    <property type="component" value="Chromosome"/>
</dbReference>
<feature type="transmembrane region" description="Helical" evidence="10">
    <location>
        <begin position="98"/>
        <end position="116"/>
    </location>
</feature>
<keyword evidence="14" id="KW-1185">Reference proteome</keyword>
<evidence type="ECO:0000256" key="6">
    <source>
        <dbReference type="ARBA" id="ARBA00022989"/>
    </source>
</evidence>
<reference evidence="13" key="4">
    <citation type="submission" date="2017-11" db="EMBL/GenBank/DDBJ databases">
        <title>Complete genome sequence of Serratia sp. ATCC 39006.</title>
        <authorList>
            <person name="Hampton H.G."/>
            <person name="Jackson S.A."/>
            <person name="Jauregui R."/>
            <person name="Poulter G.T.M."/>
            <person name="Salmond G.P.C."/>
            <person name="Fineran P.C."/>
        </authorList>
    </citation>
    <scope>NUCLEOTIDE SEQUENCE</scope>
    <source>
        <strain evidence="13">ATCC 39006</strain>
    </source>
</reference>
<evidence type="ECO:0000313" key="12">
    <source>
        <dbReference type="EMBL" id="AUG99499.1"/>
    </source>
</evidence>
<feature type="transmembrane region" description="Helical" evidence="10">
    <location>
        <begin position="20"/>
        <end position="43"/>
    </location>
</feature>
<dbReference type="InterPro" id="IPR000515">
    <property type="entry name" value="MetI-like"/>
</dbReference>
<dbReference type="EMBL" id="CP025084">
    <property type="protein sequence ID" value="AUH03817.1"/>
    <property type="molecule type" value="Genomic_DNA"/>
</dbReference>
<organism evidence="13 14">
    <name type="scientific">Serratia sp. (strain ATCC 39006)</name>
    <name type="common">Prodigiosinella confusarubida</name>
    <dbReference type="NCBI Taxonomy" id="104623"/>
    <lineage>
        <taxon>Bacteria</taxon>
        <taxon>Pseudomonadati</taxon>
        <taxon>Pseudomonadota</taxon>
        <taxon>Gammaproteobacteria</taxon>
        <taxon>Enterobacterales</taxon>
        <taxon>Pectobacteriaceae</taxon>
        <taxon>Prodigiosinella</taxon>
    </lineage>
</organism>
<evidence type="ECO:0000256" key="3">
    <source>
        <dbReference type="ARBA" id="ARBA00022448"/>
    </source>
</evidence>
<dbReference type="CDD" id="cd06261">
    <property type="entry name" value="TM_PBP2"/>
    <property type="match status" value="1"/>
</dbReference>
<evidence type="ECO:0000313" key="15">
    <source>
        <dbReference type="Proteomes" id="UP000233778"/>
    </source>
</evidence>
<evidence type="ECO:0000313" key="14">
    <source>
        <dbReference type="Proteomes" id="UP000017700"/>
    </source>
</evidence>
<dbReference type="EMBL" id="CP025085">
    <property type="protein sequence ID" value="AUG99499.1"/>
    <property type="molecule type" value="Genomic_DNA"/>
</dbReference>
<feature type="transmembrane region" description="Helical" evidence="10">
    <location>
        <begin position="55"/>
        <end position="78"/>
    </location>
</feature>
<dbReference type="InterPro" id="IPR005667">
    <property type="entry name" value="Sulph_transpt2"/>
</dbReference>
<keyword evidence="6 10" id="KW-1133">Transmembrane helix</keyword>
<dbReference type="PANTHER" id="PTHR30406">
    <property type="entry name" value="SULFATE TRANSPORT SYSTEM PERMEASE PROTEIN"/>
    <property type="match status" value="1"/>
</dbReference>
<dbReference type="RefSeq" id="WP_021017066.1">
    <property type="nucleotide sequence ID" value="NZ_CP025084.1"/>
</dbReference>
<dbReference type="OrthoDB" id="9774448at2"/>
<dbReference type="GO" id="GO:0005886">
    <property type="term" value="C:plasma membrane"/>
    <property type="evidence" value="ECO:0007669"/>
    <property type="project" value="UniProtKB-SubCell"/>
</dbReference>
<dbReference type="AlphaFoldDB" id="A0A2I5T4K0"/>
<evidence type="ECO:0000256" key="1">
    <source>
        <dbReference type="ARBA" id="ARBA00004429"/>
    </source>
</evidence>
<keyword evidence="8 10" id="KW-0472">Membrane</keyword>
<dbReference type="PANTHER" id="PTHR30406:SF8">
    <property type="entry name" value="SULFATE TRANSPORT SYSTEM PERMEASE PROTEIN CYST"/>
    <property type="match status" value="1"/>
</dbReference>
<dbReference type="PROSITE" id="PS50928">
    <property type="entry name" value="ABC_TM1"/>
    <property type="match status" value="1"/>
</dbReference>
<dbReference type="KEGG" id="sera:Ser39006_006495"/>
<feature type="transmembrane region" description="Helical" evidence="10">
    <location>
        <begin position="205"/>
        <end position="223"/>
    </location>
</feature>
<dbReference type="Proteomes" id="UP000233778">
    <property type="component" value="Chromosome"/>
</dbReference>
<evidence type="ECO:0000256" key="4">
    <source>
        <dbReference type="ARBA" id="ARBA00022519"/>
    </source>
</evidence>
<name>A0A2I5T4K0_SERS3</name>
<proteinExistence type="inferred from homology"/>
<keyword evidence="5 10" id="KW-0812">Transmembrane</keyword>
<comment type="similarity">
    <text evidence="10">Belongs to the binding-protein-dependent transport system permease family.</text>
</comment>
<protein>
    <submittedName>
        <fullName evidence="13">Molybdate ABC transporter permease subunit</fullName>
    </submittedName>
</protein>
<keyword evidence="4" id="KW-0997">Cell inner membrane</keyword>
<dbReference type="KEGG" id="serq:CWC46_06490"/>
<dbReference type="InterPro" id="IPR035906">
    <property type="entry name" value="MetI-like_sf"/>
</dbReference>
<comment type="subcellular location">
    <subcellularLocation>
        <location evidence="1">Cell inner membrane</location>
        <topology evidence="1">Multi-pass membrane protein</topology>
    </subcellularLocation>
    <subcellularLocation>
        <location evidence="10">Cell membrane</location>
        <topology evidence="10">Multi-pass membrane protein</topology>
    </subcellularLocation>
</comment>
<dbReference type="SUPFAM" id="SSF161098">
    <property type="entry name" value="MetI-like"/>
    <property type="match status" value="1"/>
</dbReference>
<reference evidence="13 14" key="1">
    <citation type="journal article" date="2013" name="Genome Announc.">
        <title>Draft genome sequence of Serratia sp. strain ATCC 39006, a model bacterium for analysis of the biosynthesis and regulation of prodigiosin, a carbapenem, and gas vesicles.</title>
        <authorList>
            <person name="Fineran P.C."/>
            <person name="Iglesias Cans M.C."/>
            <person name="Ramsay J.P."/>
            <person name="Wilf N.M."/>
            <person name="Cossyleon D."/>
            <person name="McNeil M.B."/>
            <person name="Williamson N.R."/>
            <person name="Monson R.E."/>
            <person name="Becher S.A."/>
            <person name="Stanton J.A."/>
            <person name="Brugger K."/>
            <person name="Brown S.D."/>
            <person name="Salmond G.P."/>
        </authorList>
    </citation>
    <scope>NUCLEOTIDE SEQUENCE [LARGE SCALE GENOMIC DNA]</scope>
    <source>
        <strain evidence="13">ATCC 39006</strain>
        <strain evidence="14">ATCC 39006 / SC 11482</strain>
    </source>
</reference>
<evidence type="ECO:0000256" key="10">
    <source>
        <dbReference type="RuleBase" id="RU363032"/>
    </source>
</evidence>
<dbReference type="GO" id="GO:0015419">
    <property type="term" value="F:ABC-type sulfate transporter activity"/>
    <property type="evidence" value="ECO:0007669"/>
    <property type="project" value="InterPro"/>
</dbReference>
<dbReference type="STRING" id="104623.Ser39006_03806"/>
<evidence type="ECO:0000256" key="2">
    <source>
        <dbReference type="ARBA" id="ARBA00011779"/>
    </source>
</evidence>
<reference evidence="12 15" key="3">
    <citation type="submission" date="2017-11" db="EMBL/GenBank/DDBJ databases">
        <title>Complete genome sequence of Serratia sp. ATCC 39006 LacA.</title>
        <authorList>
            <person name="Hampton H.G."/>
            <person name="Jackson S.A."/>
            <person name="Jauregui R."/>
            <person name="Poulter G.T.M."/>
            <person name="Salmond G.P.C."/>
            <person name="Fineran P.C."/>
        </authorList>
    </citation>
    <scope>NUCLEOTIDE SEQUENCE [LARGE SCALE GENOMIC DNA]</scope>
    <source>
        <strain evidence="12 15">ATCC 39006</strain>
    </source>
</reference>
<dbReference type="Gene3D" id="1.10.3720.10">
    <property type="entry name" value="MetI-like"/>
    <property type="match status" value="1"/>
</dbReference>
<comment type="function">
    <text evidence="9">Part of the ABC transporter complex CysAWTP (TC 3.A.1.6.1) involved in sulfate/thiosulfate import. Probably responsible for the translocation of the substrate across the membrane.</text>
</comment>
<evidence type="ECO:0000313" key="13">
    <source>
        <dbReference type="EMBL" id="AUH03817.1"/>
    </source>
</evidence>
<evidence type="ECO:0000256" key="9">
    <source>
        <dbReference type="ARBA" id="ARBA00025323"/>
    </source>
</evidence>
<dbReference type="Pfam" id="PF00528">
    <property type="entry name" value="BPD_transp_1"/>
    <property type="match status" value="1"/>
</dbReference>
<keyword evidence="4" id="KW-1003">Cell membrane</keyword>
<sequence>MSFLQTFWDTLLLPDVQFSLGLTLRVLAITLVLHLFAGLGLGYLLSRRSWPGQGLLDVVVTLPLVFPPIATGFALLLLLGRHGWVGQWLESMGQNVVFALPGVVIASFLAGLPLVVKPVEVAMRELSTRHGEVARTLGKGEIEIFLLVLLPNLRIPLATGLILGLGRALGEVGVTLMLGGNIVGKTNTLSLEIYNAVFSGDFSRASVLSSLLGVVSLLVFMVLRKLSFSRSL</sequence>
<evidence type="ECO:0000259" key="11">
    <source>
        <dbReference type="PROSITE" id="PS50928"/>
    </source>
</evidence>
<gene>
    <name evidence="12" type="ORF">CWC46_06490</name>
    <name evidence="13" type="ORF">Ser39006_006495</name>
</gene>
<feature type="transmembrane region" description="Helical" evidence="10">
    <location>
        <begin position="144"/>
        <end position="169"/>
    </location>
</feature>
<evidence type="ECO:0000256" key="8">
    <source>
        <dbReference type="ARBA" id="ARBA00023136"/>
    </source>
</evidence>
<comment type="subunit">
    <text evidence="2">The complex is composed of two ATP-binding proteins (CysA), two transmembrane proteins (CysT and CysW) and a solute-binding protein (CysP).</text>
</comment>
<evidence type="ECO:0000256" key="7">
    <source>
        <dbReference type="ARBA" id="ARBA00023032"/>
    </source>
</evidence>
<reference evidence="13" key="2">
    <citation type="submission" date="2013-09" db="EMBL/GenBank/DDBJ databases">
        <authorList>
            <person name="Wang G."/>
            <person name="Yang Y."/>
            <person name="Su Y."/>
        </authorList>
    </citation>
    <scope>NUCLEOTIDE SEQUENCE</scope>
    <source>
        <strain evidence="13">ATCC 39006</strain>
    </source>
</reference>
<accession>A0A2I5T4K0</accession>
<feature type="domain" description="ABC transmembrane type-1" evidence="11">
    <location>
        <begin position="20"/>
        <end position="223"/>
    </location>
</feature>
<keyword evidence="7" id="KW-0764">Sulfate transport</keyword>